<evidence type="ECO:0000259" key="13">
    <source>
        <dbReference type="Pfam" id="PF00534"/>
    </source>
</evidence>
<keyword evidence="16" id="KW-1185">Reference proteome</keyword>
<keyword evidence="7 12" id="KW-0812">Transmembrane</keyword>
<dbReference type="UniPathway" id="UPA00378"/>
<evidence type="ECO:0000256" key="8">
    <source>
        <dbReference type="ARBA" id="ARBA00022824"/>
    </source>
</evidence>
<evidence type="ECO:0000256" key="9">
    <source>
        <dbReference type="ARBA" id="ARBA00022989"/>
    </source>
</evidence>
<dbReference type="PANTHER" id="PTHR45919">
    <property type="entry name" value="GDP-MAN:MAN(3)GLCNAC(2)-PP-DOL ALPHA-1,2-MANNOSYLTRANSFERASE"/>
    <property type="match status" value="1"/>
</dbReference>
<protein>
    <recommendedName>
        <fullName evidence="4 12">GDP-Man:Man(3)GlcNAc(2)-PP-Dol alpha-1,2-mannosyltransferase</fullName>
        <ecNumber evidence="3 12">2.4.1.131</ecNumber>
    </recommendedName>
</protein>
<feature type="transmembrane region" description="Helical" evidence="12">
    <location>
        <begin position="6"/>
        <end position="24"/>
    </location>
</feature>
<accession>A0A1G4MDL4</accession>
<evidence type="ECO:0000256" key="2">
    <source>
        <dbReference type="ARBA" id="ARBA00004922"/>
    </source>
</evidence>
<dbReference type="AlphaFoldDB" id="A0A1G4MDL4"/>
<evidence type="ECO:0000256" key="7">
    <source>
        <dbReference type="ARBA" id="ARBA00022692"/>
    </source>
</evidence>
<keyword evidence="9 12" id="KW-1133">Transmembrane helix</keyword>
<dbReference type="Proteomes" id="UP000190831">
    <property type="component" value="Chromosome E"/>
</dbReference>
<feature type="domain" description="ALG11 mannosyltransferase N-terminal" evidence="14">
    <location>
        <begin position="119"/>
        <end position="318"/>
    </location>
</feature>
<keyword evidence="5 12" id="KW-0328">Glycosyltransferase</keyword>
<dbReference type="Pfam" id="PF00534">
    <property type="entry name" value="Glycos_transf_1"/>
    <property type="match status" value="1"/>
</dbReference>
<dbReference type="GO" id="GO:0006487">
    <property type="term" value="P:protein N-linked glycosylation"/>
    <property type="evidence" value="ECO:0007669"/>
    <property type="project" value="TreeGrafter"/>
</dbReference>
<reference evidence="16" key="1">
    <citation type="submission" date="2016-03" db="EMBL/GenBank/DDBJ databases">
        <authorList>
            <person name="Devillers H."/>
        </authorList>
    </citation>
    <scope>NUCLEOTIDE SEQUENCE [LARGE SCALE GENOMIC DNA]</scope>
</reference>
<dbReference type="GO" id="GO:0005789">
    <property type="term" value="C:endoplasmic reticulum membrane"/>
    <property type="evidence" value="ECO:0007669"/>
    <property type="project" value="UniProtKB-SubCell"/>
</dbReference>
<comment type="pathway">
    <text evidence="2 12">Protein modification; protein glycosylation.</text>
</comment>
<evidence type="ECO:0000256" key="1">
    <source>
        <dbReference type="ARBA" id="ARBA00004389"/>
    </source>
</evidence>
<dbReference type="SUPFAM" id="SSF53756">
    <property type="entry name" value="UDP-Glycosyltransferase/glycogen phosphorylase"/>
    <property type="match status" value="1"/>
</dbReference>
<sequence>MPASKVFTVIIGTLMALMVIWGILTRLIPHFLPTPPVKWRLRVNNAIKKANSVENKTPVMDFGWKTGAVRRQMILASSNPSDYTNKRFGNAIHVGKTDRENREAFINRMVPQLRSYKRNIFGFFHPYCNAGGGGEKVLWKAVESTLQKNPQDVVVIYTGDNDVSGPEILANVYKRFEYKLDESRIVFIFLKRRYLVDSKTWPRLTLLGQALGSIILAFEALYKLPPDVWCDTMGYPFTYPFIHWFASIPVIAYTHYPIISSDMLDKLILLPSFKSSLKLKLKYYYWKLFMLLYKFAGKFVDVSITNSTWTNNHIKQIWSTGSSKIIYPPCSTENLVFKGIKEKWTRKNRAVVIAQFRPEKRHELIIRSFASLLDTISVEQRSKVPQLILIGSTRSDKDREYVEELKKLAYETLKIPANLVEFHTDCQYEQMKTFLHTSSYGINAMWNEHFGIAVVEYIASGLIPLVHASAGPLLDIVVPWDSKRRVQADHDSIYNRTGFFFKDPSDPDYGKKDYETYPTLTDLFITVINLTDDEKLQISQRGQQCVLNKFSDLSFSRAWNEVLEEIEEIEPEYAKRRS</sequence>
<gene>
    <name evidence="15" type="ORF">LAFE_0E11430G</name>
</gene>
<dbReference type="Gene3D" id="3.40.50.2000">
    <property type="entry name" value="Glycogen Phosphorylase B"/>
    <property type="match status" value="1"/>
</dbReference>
<dbReference type="InterPro" id="IPR038013">
    <property type="entry name" value="ALG11"/>
</dbReference>
<evidence type="ECO:0000256" key="11">
    <source>
        <dbReference type="ARBA" id="ARBA00045065"/>
    </source>
</evidence>
<dbReference type="Pfam" id="PF15924">
    <property type="entry name" value="ALG11_N"/>
    <property type="match status" value="1"/>
</dbReference>
<evidence type="ECO:0000256" key="4">
    <source>
        <dbReference type="ARBA" id="ARBA00022018"/>
    </source>
</evidence>
<name>A0A1G4MDL4_LACFM</name>
<dbReference type="PANTHER" id="PTHR45919:SF1">
    <property type="entry name" value="GDP-MAN:MAN(3)GLCNAC(2)-PP-DOL ALPHA-1,2-MANNOSYLTRANSFERASE"/>
    <property type="match status" value="1"/>
</dbReference>
<evidence type="ECO:0000256" key="10">
    <source>
        <dbReference type="ARBA" id="ARBA00023136"/>
    </source>
</evidence>
<evidence type="ECO:0000313" key="15">
    <source>
        <dbReference type="EMBL" id="SCW01977.1"/>
    </source>
</evidence>
<comment type="catalytic activity">
    <reaction evidence="11 12">
        <text>an alpha-D-Man-(1-&gt;3)-[alpha-D-Man-(1-&gt;6)]-beta-D-Man-(1-&gt;4)-beta-D-GlcNAc-(1-&gt;4)-alpha-D-GlcNAc-diphospho-di-trans,poly-cis-dolichol + 2 GDP-alpha-D-mannose = an alpha-D-Man-(1-&gt;2)-alpha-D-Man-(1-&gt;2)-alpha-D-Man-(1-&gt;3)-[alpha-D-Man-(1-&gt;6)]-beta-D-Man-(1-&gt;4)-beta-D-GlcNAc-(1-&gt;4)-alpha-D-GlcNAc-diphospho-di-trans,poly-cis-dolichol + 2 GDP + 2 H(+)</text>
        <dbReference type="Rhea" id="RHEA:29523"/>
        <dbReference type="Rhea" id="RHEA-COMP:19515"/>
        <dbReference type="Rhea" id="RHEA-COMP:19516"/>
        <dbReference type="ChEBI" id="CHEBI:15378"/>
        <dbReference type="ChEBI" id="CHEBI:57527"/>
        <dbReference type="ChEBI" id="CHEBI:58189"/>
        <dbReference type="ChEBI" id="CHEBI:132511"/>
        <dbReference type="ChEBI" id="CHEBI:132515"/>
        <dbReference type="EC" id="2.4.1.131"/>
    </reaction>
    <physiologicalReaction direction="left-to-right" evidence="11 12">
        <dbReference type="Rhea" id="RHEA:29524"/>
    </physiologicalReaction>
</comment>
<evidence type="ECO:0000256" key="6">
    <source>
        <dbReference type="ARBA" id="ARBA00022679"/>
    </source>
</evidence>
<dbReference type="CDD" id="cd03806">
    <property type="entry name" value="GT4_ALG11-like"/>
    <property type="match status" value="1"/>
</dbReference>
<comment type="similarity">
    <text evidence="12">Belongs to the glycosyltransferase group 1 family. Glycosyltransferase 4 subfamily.</text>
</comment>
<evidence type="ECO:0000256" key="5">
    <source>
        <dbReference type="ARBA" id="ARBA00022676"/>
    </source>
</evidence>
<dbReference type="OMA" id="WKHFTLI"/>
<evidence type="ECO:0000256" key="12">
    <source>
        <dbReference type="RuleBase" id="RU367051"/>
    </source>
</evidence>
<dbReference type="InterPro" id="IPR001296">
    <property type="entry name" value="Glyco_trans_1"/>
</dbReference>
<evidence type="ECO:0000313" key="16">
    <source>
        <dbReference type="Proteomes" id="UP000190831"/>
    </source>
</evidence>
<comment type="function">
    <text evidence="12">GDP-Man:Man(3)GlcNAc(2)-PP-Dol alpha-1,2-mannosyltransferase that operates in the biosynthetic pathway of dolichol-linked oligosaccharides, the glycan precursors employed in protein asparagine (N)-glycosylation. The assembly of dolichol-linked oligosaccharides begins on the cytosolic side of the endoplasmic reticulum membrane and finishes in its lumen. The sequential addition of sugars to dolichol pyrophosphate produces dolichol-linked oligosaccharides containing fourteen sugars, including two GlcNAcs, nine mannoses and three glucoses. Once assembled, the oligosaccharide is transferred from the lipid to nascent proteins by oligosaccharyltransferases. Catalyzes, on the cytoplasmic face of the endoplasmic reticulum, the addition of the fourth and fifth mannose residues to the dolichol-linked oligosaccharide chain, to produce Man(5)GlcNAc(2)-PP-dolichol core oligosaccharide.</text>
</comment>
<comment type="subcellular location">
    <subcellularLocation>
        <location evidence="1">Endoplasmic reticulum membrane</location>
        <topology evidence="1">Single-pass membrane protein</topology>
    </subcellularLocation>
</comment>
<dbReference type="GO" id="GO:0004377">
    <property type="term" value="F:GDP-Man:Man(3)GlcNAc(2)-PP-Dol alpha-1,2-mannosyltransferase activity"/>
    <property type="evidence" value="ECO:0007669"/>
    <property type="project" value="UniProtKB-UniRule"/>
</dbReference>
<proteinExistence type="inferred from homology"/>
<dbReference type="EMBL" id="LT598488">
    <property type="protein sequence ID" value="SCW01977.1"/>
    <property type="molecule type" value="Genomic_DNA"/>
</dbReference>
<dbReference type="OrthoDB" id="2276068at2759"/>
<keyword evidence="8 12" id="KW-0256">Endoplasmic reticulum</keyword>
<organism evidence="15 16">
    <name type="scientific">Lachancea fermentati</name>
    <name type="common">Zygosaccharomyces fermentati</name>
    <dbReference type="NCBI Taxonomy" id="4955"/>
    <lineage>
        <taxon>Eukaryota</taxon>
        <taxon>Fungi</taxon>
        <taxon>Dikarya</taxon>
        <taxon>Ascomycota</taxon>
        <taxon>Saccharomycotina</taxon>
        <taxon>Saccharomycetes</taxon>
        <taxon>Saccharomycetales</taxon>
        <taxon>Saccharomycetaceae</taxon>
        <taxon>Lachancea</taxon>
    </lineage>
</organism>
<dbReference type="InterPro" id="IPR031814">
    <property type="entry name" value="ALG11_N"/>
</dbReference>
<keyword evidence="6 12" id="KW-0808">Transferase</keyword>
<evidence type="ECO:0000259" key="14">
    <source>
        <dbReference type="Pfam" id="PF15924"/>
    </source>
</evidence>
<dbReference type="STRING" id="4955.A0A1G4MDL4"/>
<keyword evidence="10 12" id="KW-0472">Membrane</keyword>
<dbReference type="EC" id="2.4.1.131" evidence="3 12"/>
<evidence type="ECO:0000256" key="3">
    <source>
        <dbReference type="ARBA" id="ARBA00012645"/>
    </source>
</evidence>
<feature type="domain" description="Glycosyl transferase family 1" evidence="13">
    <location>
        <begin position="345"/>
        <end position="484"/>
    </location>
</feature>